<feature type="transmembrane region" description="Helical" evidence="6">
    <location>
        <begin position="364"/>
        <end position="387"/>
    </location>
</feature>
<dbReference type="InterPro" id="IPR045069">
    <property type="entry name" value="MATE_euk"/>
</dbReference>
<proteinExistence type="inferred from homology"/>
<evidence type="ECO:0000256" key="3">
    <source>
        <dbReference type="ARBA" id="ARBA00022692"/>
    </source>
</evidence>
<organism evidence="7">
    <name type="scientific">Wollemia nobilis</name>
    <dbReference type="NCBI Taxonomy" id="56998"/>
    <lineage>
        <taxon>Eukaryota</taxon>
        <taxon>Viridiplantae</taxon>
        <taxon>Streptophyta</taxon>
        <taxon>Embryophyta</taxon>
        <taxon>Tracheophyta</taxon>
        <taxon>Spermatophyta</taxon>
        <taxon>Pinopsida</taxon>
        <taxon>Pinidae</taxon>
        <taxon>Conifers II</taxon>
        <taxon>Araucariales</taxon>
        <taxon>Araucariaceae</taxon>
        <taxon>Wollemia</taxon>
    </lineage>
</organism>
<dbReference type="GO" id="GO:0016020">
    <property type="term" value="C:membrane"/>
    <property type="evidence" value="ECO:0007669"/>
    <property type="project" value="UniProtKB-SubCell"/>
</dbReference>
<evidence type="ECO:0000256" key="4">
    <source>
        <dbReference type="ARBA" id="ARBA00022989"/>
    </source>
</evidence>
<accession>A0A0C9RYE8</accession>
<feature type="transmembrane region" description="Helical" evidence="6">
    <location>
        <begin position="144"/>
        <end position="164"/>
    </location>
</feature>
<protein>
    <recommendedName>
        <fullName evidence="6">Protein DETOXIFICATION</fullName>
    </recommendedName>
    <alternativeName>
        <fullName evidence="6">Multidrug and toxic compound extrusion protein</fullName>
    </alternativeName>
</protein>
<keyword evidence="3 6" id="KW-0812">Transmembrane</keyword>
<dbReference type="CDD" id="cd13132">
    <property type="entry name" value="MATE_eukaryotic"/>
    <property type="match status" value="1"/>
</dbReference>
<comment type="subcellular location">
    <subcellularLocation>
        <location evidence="1">Membrane</location>
        <topology evidence="1">Multi-pass membrane protein</topology>
    </subcellularLocation>
</comment>
<dbReference type="InterPro" id="IPR002528">
    <property type="entry name" value="MATE_fam"/>
</dbReference>
<reference evidence="7" key="1">
    <citation type="submission" date="2015-02" db="EMBL/GenBank/DDBJ databases">
        <title>A transcriptome of Wollemia nobilis - a relic of Gondwana.</title>
        <authorList>
            <person name="Chia J.Y."/>
            <person name="Leong Y.S."/>
            <person name="Abdul Karim S."/>
            <person name="Wan Azmi N."/>
            <person name="Hercus R."/>
            <person name="Croft L."/>
        </authorList>
    </citation>
    <scope>NUCLEOTIDE SEQUENCE</scope>
    <source>
        <strain evidence="7">MaeBrown</strain>
        <tissue evidence="7">Leaf</tissue>
    </source>
</reference>
<evidence type="ECO:0000256" key="6">
    <source>
        <dbReference type="RuleBase" id="RU004914"/>
    </source>
</evidence>
<feature type="transmembrane region" description="Helical" evidence="6">
    <location>
        <begin position="214"/>
        <end position="234"/>
    </location>
</feature>
<evidence type="ECO:0000256" key="5">
    <source>
        <dbReference type="ARBA" id="ARBA00023136"/>
    </source>
</evidence>
<keyword evidence="5 6" id="KW-0472">Membrane</keyword>
<dbReference type="NCBIfam" id="TIGR00797">
    <property type="entry name" value="matE"/>
    <property type="match status" value="1"/>
</dbReference>
<evidence type="ECO:0000256" key="1">
    <source>
        <dbReference type="ARBA" id="ARBA00004141"/>
    </source>
</evidence>
<feature type="transmembrane region" description="Helical" evidence="6">
    <location>
        <begin position="66"/>
        <end position="91"/>
    </location>
</feature>
<dbReference type="Pfam" id="PF01554">
    <property type="entry name" value="MatE"/>
    <property type="match status" value="2"/>
</dbReference>
<feature type="transmembrane region" description="Helical" evidence="6">
    <location>
        <begin position="425"/>
        <end position="448"/>
    </location>
</feature>
<dbReference type="SMR" id="A0A0C9RYE8"/>
<feature type="transmembrane region" description="Helical" evidence="6">
    <location>
        <begin position="240"/>
        <end position="265"/>
    </location>
</feature>
<dbReference type="GO" id="GO:0015297">
    <property type="term" value="F:antiporter activity"/>
    <property type="evidence" value="ECO:0007669"/>
    <property type="project" value="InterPro"/>
</dbReference>
<dbReference type="GO" id="GO:1990961">
    <property type="term" value="P:xenobiotic detoxification by transmembrane export across the plasma membrane"/>
    <property type="evidence" value="ECO:0007669"/>
    <property type="project" value="InterPro"/>
</dbReference>
<comment type="caution">
    <text evidence="6">Lacks conserved residue(s) required for the propagation of feature annotation.</text>
</comment>
<feature type="transmembrane region" description="Helical" evidence="6">
    <location>
        <begin position="286"/>
        <end position="311"/>
    </location>
</feature>
<comment type="similarity">
    <text evidence="2 6">Belongs to the multi antimicrobial extrusion (MATE) (TC 2.A.66.1) family.</text>
</comment>
<dbReference type="PANTHER" id="PTHR11206">
    <property type="entry name" value="MULTIDRUG RESISTANCE PROTEIN"/>
    <property type="match status" value="1"/>
</dbReference>
<evidence type="ECO:0000313" key="7">
    <source>
        <dbReference type="EMBL" id="JAG89079.1"/>
    </source>
</evidence>
<name>A0A0C9RYE8_9CONI</name>
<evidence type="ECO:0000256" key="2">
    <source>
        <dbReference type="ARBA" id="ARBA00010199"/>
    </source>
</evidence>
<keyword evidence="4 6" id="KW-1133">Transmembrane helix</keyword>
<dbReference type="GO" id="GO:0042910">
    <property type="term" value="F:xenobiotic transmembrane transporter activity"/>
    <property type="evidence" value="ECO:0007669"/>
    <property type="project" value="InterPro"/>
</dbReference>
<dbReference type="AlphaFoldDB" id="A0A0C9RYE8"/>
<feature type="transmembrane region" description="Helical" evidence="6">
    <location>
        <begin position="399"/>
        <end position="418"/>
    </location>
</feature>
<feature type="transmembrane region" description="Helical" evidence="6">
    <location>
        <begin position="468"/>
        <end position="486"/>
    </location>
</feature>
<sequence length="519" mass="56283">MANDAFEPLVDQPYTYLNDVSTKELEKLKRIQKAEEDSDTIESLMSQESIQWSRVVKAALMESKKLWILSGPSIIVMIFNYMLSVVSQMFAGHLGELQLAGASIANVGIQGLAYGIMLGMASAVQTVCGQAYGAKQYGMLGVILQRSMVIMTATAVLLSFLYGFADPVLRAIGQSADISAEGAIYAKGLIPQLFAFAINCPMQRFLQAQNIVAPMAYLAVGTFCLHILLTWLAVDKLGFGLLGASLTLSLSWWILVICTSLYIFYSPSCRGTWTGFTWNAFRGLWPFFKLTVASAFMLTLEIWYFQGLVLISGLLPDAEVALDSISVCMNYLNWDMQLMLGLSAAASIRVGNELGARRPRTARFSVVVVVSTCLIISLILAGAVMALKTVLSEAFTSTTAVINAVSAMTPLLALSVLLNGVQPVLSGVAIGCGWQAVVAYVNLTTYYIIGLPIGIVLGFKEDLGASGIWWGMVIGVGLQTLVLVILTSRTNWNKEVDDAADRVNRTDYEKPIDTAELLN</sequence>
<dbReference type="EMBL" id="GCHU01004053">
    <property type="protein sequence ID" value="JAG89079.1"/>
    <property type="molecule type" value="Transcribed_RNA"/>
</dbReference>